<proteinExistence type="predicted"/>
<evidence type="ECO:0000259" key="1">
    <source>
        <dbReference type="PROSITE" id="PS51186"/>
    </source>
</evidence>
<keyword evidence="2" id="KW-0808">Transferase</keyword>
<dbReference type="Gene3D" id="3.40.630.30">
    <property type="match status" value="1"/>
</dbReference>
<dbReference type="RefSeq" id="WP_107752388.1">
    <property type="nucleotide sequence ID" value="NZ_QBKF01000007.1"/>
</dbReference>
<evidence type="ECO:0000313" key="2">
    <source>
        <dbReference type="EMBL" id="PVE46816.1"/>
    </source>
</evidence>
<dbReference type="InterPro" id="IPR016181">
    <property type="entry name" value="Acyl_CoA_acyltransferase"/>
</dbReference>
<dbReference type="PANTHER" id="PTHR43441:SF2">
    <property type="entry name" value="FAMILY ACETYLTRANSFERASE, PUTATIVE (AFU_ORTHOLOGUE AFUA_7G00850)-RELATED"/>
    <property type="match status" value="1"/>
</dbReference>
<dbReference type="InterPro" id="IPR000182">
    <property type="entry name" value="GNAT_dom"/>
</dbReference>
<comment type="caution">
    <text evidence="2">The sequence shown here is derived from an EMBL/GenBank/DDBJ whole genome shotgun (WGS) entry which is preliminary data.</text>
</comment>
<name>A0A2T7UQ72_9RHOB</name>
<evidence type="ECO:0000313" key="3">
    <source>
        <dbReference type="Proteomes" id="UP000244810"/>
    </source>
</evidence>
<protein>
    <submittedName>
        <fullName evidence="2">GNAT family N-acetyltransferase</fullName>
    </submittedName>
</protein>
<keyword evidence="3" id="KW-1185">Reference proteome</keyword>
<dbReference type="PROSITE" id="PS51186">
    <property type="entry name" value="GNAT"/>
    <property type="match status" value="1"/>
</dbReference>
<dbReference type="AlphaFoldDB" id="A0A2T7UQ72"/>
<dbReference type="Proteomes" id="UP000244810">
    <property type="component" value="Unassembled WGS sequence"/>
</dbReference>
<dbReference type="InterPro" id="IPR051908">
    <property type="entry name" value="Ribosomal_N-acetyltransferase"/>
</dbReference>
<dbReference type="Pfam" id="PF13302">
    <property type="entry name" value="Acetyltransf_3"/>
    <property type="match status" value="1"/>
</dbReference>
<reference evidence="2 3" key="1">
    <citation type="journal article" date="2011" name="Syst. Appl. Microbiol.">
        <title>Defluviimonas denitrificans gen. nov., sp. nov., and Pararhodobacter aggregans gen. nov., sp. nov., non-phototrophic Rhodobacteraceae from the biofilter of a marine aquaculture.</title>
        <authorList>
            <person name="Foesel B.U."/>
            <person name="Drake H.L."/>
            <person name="Schramm A."/>
        </authorList>
    </citation>
    <scope>NUCLEOTIDE SEQUENCE [LARGE SCALE GENOMIC DNA]</scope>
    <source>
        <strain evidence="2 3">D1-19</strain>
    </source>
</reference>
<dbReference type="GO" id="GO:0005737">
    <property type="term" value="C:cytoplasm"/>
    <property type="evidence" value="ECO:0007669"/>
    <property type="project" value="TreeGrafter"/>
</dbReference>
<dbReference type="OrthoDB" id="9804153at2"/>
<dbReference type="GO" id="GO:1990189">
    <property type="term" value="F:protein N-terminal-serine acetyltransferase activity"/>
    <property type="evidence" value="ECO:0007669"/>
    <property type="project" value="TreeGrafter"/>
</dbReference>
<dbReference type="GO" id="GO:0008999">
    <property type="term" value="F:protein-N-terminal-alanine acetyltransferase activity"/>
    <property type="evidence" value="ECO:0007669"/>
    <property type="project" value="TreeGrafter"/>
</dbReference>
<dbReference type="SUPFAM" id="SSF55729">
    <property type="entry name" value="Acyl-CoA N-acyltransferases (Nat)"/>
    <property type="match status" value="1"/>
</dbReference>
<dbReference type="PANTHER" id="PTHR43441">
    <property type="entry name" value="RIBOSOMAL-PROTEIN-SERINE ACETYLTRANSFERASE"/>
    <property type="match status" value="1"/>
</dbReference>
<feature type="domain" description="N-acetyltransferase" evidence="1">
    <location>
        <begin position="15"/>
        <end position="174"/>
    </location>
</feature>
<accession>A0A2T7UQ72</accession>
<organism evidence="2 3">
    <name type="scientific">Pararhodobacter aggregans</name>
    <dbReference type="NCBI Taxonomy" id="404875"/>
    <lineage>
        <taxon>Bacteria</taxon>
        <taxon>Pseudomonadati</taxon>
        <taxon>Pseudomonadota</taxon>
        <taxon>Alphaproteobacteria</taxon>
        <taxon>Rhodobacterales</taxon>
        <taxon>Paracoccaceae</taxon>
        <taxon>Pararhodobacter</taxon>
    </lineage>
</organism>
<dbReference type="EMBL" id="QDDR01000007">
    <property type="protein sequence ID" value="PVE46816.1"/>
    <property type="molecule type" value="Genomic_DNA"/>
</dbReference>
<sequence length="181" mass="20106">MTSDLPTRTLTTRRFLLRALRRPDAAALYGTLSDEGQCRYLSRPHFTSVEELADWLTDPDWPGRTWVAIDRSDGTLAGRYVAYPGRDEGVLELGYITVAGYQGQGVAAECMKALIDHLVAEGAHRRLYVEIDAENLASVRLAERLGFTREGCLRQHETTHKGLCDLLVYGLLRGEWPGAAG</sequence>
<dbReference type="CDD" id="cd04301">
    <property type="entry name" value="NAT_SF"/>
    <property type="match status" value="1"/>
</dbReference>
<gene>
    <name evidence="2" type="ORF">DDE23_14115</name>
</gene>